<dbReference type="Pfam" id="PF02727">
    <property type="entry name" value="Cu_amine_oxidN2"/>
    <property type="match status" value="1"/>
</dbReference>
<dbReference type="InterPro" id="IPR000269">
    <property type="entry name" value="Cu_amine_oxidase"/>
</dbReference>
<evidence type="ECO:0000259" key="3">
    <source>
        <dbReference type="Pfam" id="PF02727"/>
    </source>
</evidence>
<dbReference type="SUPFAM" id="SSF54416">
    <property type="entry name" value="Amine oxidase N-terminal region"/>
    <property type="match status" value="2"/>
</dbReference>
<dbReference type="EnsemblPlants" id="OMERI05G10020.1">
    <property type="protein sequence ID" value="OMERI05G10020.1"/>
    <property type="gene ID" value="OMERI05G10020"/>
</dbReference>
<comment type="cofactor">
    <cofactor evidence="1">
        <name>Cu cation</name>
        <dbReference type="ChEBI" id="CHEBI:23378"/>
    </cofactor>
    <text evidence="1">Contains 1 topaquinone per subunit.</text>
</comment>
<dbReference type="AlphaFoldDB" id="A0A0E0DPS6"/>
<protein>
    <recommendedName>
        <fullName evidence="1">Amine oxidase</fullName>
        <ecNumber evidence="1">1.4.3.-</ecNumber>
    </recommendedName>
</protein>
<dbReference type="GO" id="GO:0048038">
    <property type="term" value="F:quinone binding"/>
    <property type="evidence" value="ECO:0007669"/>
    <property type="project" value="InterPro"/>
</dbReference>
<dbReference type="Pfam" id="PF02728">
    <property type="entry name" value="Cu_amine_oxidN3"/>
    <property type="match status" value="1"/>
</dbReference>
<dbReference type="HOGENOM" id="CLU_1761695_0_0_1"/>
<dbReference type="GO" id="GO:0008131">
    <property type="term" value="F:primary methylamine oxidase activity"/>
    <property type="evidence" value="ECO:0007669"/>
    <property type="project" value="InterPro"/>
</dbReference>
<evidence type="ECO:0000256" key="2">
    <source>
        <dbReference type="SAM" id="MobiDB-lite"/>
    </source>
</evidence>
<dbReference type="GO" id="GO:0009308">
    <property type="term" value="P:amine metabolic process"/>
    <property type="evidence" value="ECO:0007669"/>
    <property type="project" value="UniProtKB-UniRule"/>
</dbReference>
<dbReference type="InterPro" id="IPR015800">
    <property type="entry name" value="Cu_amine_oxidase_N2"/>
</dbReference>
<proteinExistence type="inferred from homology"/>
<feature type="domain" description="Copper amine oxidase N3-terminal" evidence="4">
    <location>
        <begin position="97"/>
        <end position="147"/>
    </location>
</feature>
<dbReference type="Gramene" id="OMERI05G10020.1">
    <property type="protein sequence ID" value="OMERI05G10020.1"/>
    <property type="gene ID" value="OMERI05G10020"/>
</dbReference>
<feature type="compositionally biased region" description="Basic residues" evidence="2">
    <location>
        <begin position="8"/>
        <end position="18"/>
    </location>
</feature>
<comment type="PTM">
    <text evidence="1">Topaquinone (TPQ) is generated by copper-dependent autoxidation of a specific tyrosyl residue.</text>
</comment>
<reference evidence="5" key="1">
    <citation type="submission" date="2015-04" db="UniProtKB">
        <authorList>
            <consortium name="EnsemblPlants"/>
        </authorList>
    </citation>
    <scope>IDENTIFICATION</scope>
</reference>
<evidence type="ECO:0000256" key="1">
    <source>
        <dbReference type="RuleBase" id="RU000672"/>
    </source>
</evidence>
<feature type="domain" description="Copper amine oxidase N2-terminal" evidence="3">
    <location>
        <begin position="39"/>
        <end position="80"/>
    </location>
</feature>
<dbReference type="Proteomes" id="UP000008021">
    <property type="component" value="Chromosome 5"/>
</dbReference>
<dbReference type="GO" id="GO:0005507">
    <property type="term" value="F:copper ion binding"/>
    <property type="evidence" value="ECO:0007669"/>
    <property type="project" value="InterPro"/>
</dbReference>
<keyword evidence="1" id="KW-0479">Metal-binding</keyword>
<comment type="similarity">
    <text evidence="1">Belongs to the copper/topaquinone oxidase family.</text>
</comment>
<keyword evidence="1" id="KW-0801">TPQ</keyword>
<feature type="region of interest" description="Disordered" evidence="2">
    <location>
        <begin position="1"/>
        <end position="41"/>
    </location>
</feature>
<dbReference type="PANTHER" id="PTHR10638:SF41">
    <property type="entry name" value="AMINE OXIDASE"/>
    <property type="match status" value="1"/>
</dbReference>
<keyword evidence="1" id="KW-0560">Oxidoreductase</keyword>
<dbReference type="InterPro" id="IPR015802">
    <property type="entry name" value="Cu_amine_oxidase_N3"/>
</dbReference>
<dbReference type="eggNOG" id="KOG1186">
    <property type="taxonomic scope" value="Eukaryota"/>
</dbReference>
<name>A0A0E0DPS6_9ORYZ</name>
<keyword evidence="6" id="KW-1185">Reference proteome</keyword>
<sequence length="148" mass="15961">MASGGARASRRRERRRQTGARPEGVVVDDGGRASGANMLDEPEKSVIKSWRKGVDPLPPRCAVAIIWFRGESHVLDVDLGEGDGAVTPLPVPASGYPMMSMDEQTSLSFVPFKDAALNASLRRRGIRASDVACLPISLGWYGPAEENR</sequence>
<keyword evidence="1" id="KW-0186">Copper</keyword>
<dbReference type="InterPro" id="IPR016182">
    <property type="entry name" value="Cu_amine_oxidase_N-reg"/>
</dbReference>
<organism evidence="5">
    <name type="scientific">Oryza meridionalis</name>
    <dbReference type="NCBI Taxonomy" id="40149"/>
    <lineage>
        <taxon>Eukaryota</taxon>
        <taxon>Viridiplantae</taxon>
        <taxon>Streptophyta</taxon>
        <taxon>Embryophyta</taxon>
        <taxon>Tracheophyta</taxon>
        <taxon>Spermatophyta</taxon>
        <taxon>Magnoliopsida</taxon>
        <taxon>Liliopsida</taxon>
        <taxon>Poales</taxon>
        <taxon>Poaceae</taxon>
        <taxon>BOP clade</taxon>
        <taxon>Oryzoideae</taxon>
        <taxon>Oryzeae</taxon>
        <taxon>Oryzinae</taxon>
        <taxon>Oryza</taxon>
    </lineage>
</organism>
<reference evidence="5" key="2">
    <citation type="submission" date="2018-05" db="EMBL/GenBank/DDBJ databases">
        <title>OmerRS3 (Oryza meridionalis Reference Sequence Version 3).</title>
        <authorList>
            <person name="Zhang J."/>
            <person name="Kudrna D."/>
            <person name="Lee S."/>
            <person name="Talag J."/>
            <person name="Welchert J."/>
            <person name="Wing R.A."/>
        </authorList>
    </citation>
    <scope>NUCLEOTIDE SEQUENCE [LARGE SCALE GENOMIC DNA]</scope>
    <source>
        <strain evidence="5">cv. OR44</strain>
    </source>
</reference>
<evidence type="ECO:0000259" key="4">
    <source>
        <dbReference type="Pfam" id="PF02728"/>
    </source>
</evidence>
<accession>A0A0E0DPS6</accession>
<dbReference type="STRING" id="40149.A0A0E0DPS6"/>
<evidence type="ECO:0000313" key="6">
    <source>
        <dbReference type="Proteomes" id="UP000008021"/>
    </source>
</evidence>
<evidence type="ECO:0000313" key="5">
    <source>
        <dbReference type="EnsemblPlants" id="OMERI05G10020.1"/>
    </source>
</evidence>
<dbReference type="Gene3D" id="3.10.450.40">
    <property type="match status" value="1"/>
</dbReference>
<dbReference type="EC" id="1.4.3.-" evidence="1"/>
<dbReference type="PANTHER" id="PTHR10638">
    <property type="entry name" value="COPPER AMINE OXIDASE"/>
    <property type="match status" value="1"/>
</dbReference>